<evidence type="ECO:0000256" key="4">
    <source>
        <dbReference type="ARBA" id="ARBA00022475"/>
    </source>
</evidence>
<comment type="similarity">
    <text evidence="2">Belongs to the ABC transporter superfamily.</text>
</comment>
<dbReference type="InterPro" id="IPR015856">
    <property type="entry name" value="ABC_transpr_CbiO/EcfA_su"/>
</dbReference>
<dbReference type="InParanoid" id="L0HFZ2"/>
<dbReference type="Proteomes" id="UP000010824">
    <property type="component" value="Chromosome"/>
</dbReference>
<keyword evidence="7" id="KW-1278">Translocase</keyword>
<protein>
    <submittedName>
        <fullName evidence="11">ATPase component of various ABC-type transport systems with duplicated ATPase domain</fullName>
    </submittedName>
</protein>
<dbReference type="InterPro" id="IPR017871">
    <property type="entry name" value="ABC_transporter-like_CS"/>
</dbReference>
<dbReference type="Pfam" id="PF00005">
    <property type="entry name" value="ABC_tran"/>
    <property type="match status" value="2"/>
</dbReference>
<proteinExistence type="inferred from homology"/>
<comment type="function">
    <text evidence="9">Probably part of an ABC transporter complex. Responsible for energy coupling to the transport system.</text>
</comment>
<evidence type="ECO:0000256" key="6">
    <source>
        <dbReference type="ARBA" id="ARBA00022840"/>
    </source>
</evidence>
<dbReference type="GO" id="GO:0005524">
    <property type="term" value="F:ATP binding"/>
    <property type="evidence" value="ECO:0007669"/>
    <property type="project" value="UniProtKB-KW"/>
</dbReference>
<evidence type="ECO:0000256" key="7">
    <source>
        <dbReference type="ARBA" id="ARBA00022967"/>
    </source>
</evidence>
<dbReference type="Gene3D" id="3.40.50.300">
    <property type="entry name" value="P-loop containing nucleotide triphosphate hydrolases"/>
    <property type="match status" value="2"/>
</dbReference>
<evidence type="ECO:0000259" key="10">
    <source>
        <dbReference type="PROSITE" id="PS50893"/>
    </source>
</evidence>
<dbReference type="FunFam" id="3.40.50.300:FF:000224">
    <property type="entry name" value="Energy-coupling factor transporter ATP-binding protein EcfA"/>
    <property type="match status" value="1"/>
</dbReference>
<dbReference type="GO" id="GO:0016887">
    <property type="term" value="F:ATP hydrolysis activity"/>
    <property type="evidence" value="ECO:0007669"/>
    <property type="project" value="InterPro"/>
</dbReference>
<dbReference type="KEGG" id="mfo:Metfor_1663"/>
<comment type="subcellular location">
    <subcellularLocation>
        <location evidence="1">Cell membrane</location>
    </subcellularLocation>
</comment>
<evidence type="ECO:0000256" key="2">
    <source>
        <dbReference type="ARBA" id="ARBA00005417"/>
    </source>
</evidence>
<sequence length="475" mass="51754">MIELTDITYTYPHTVQPALHRVSLSLEEGRCVMVTGPSGAGKTSLCLAASGILHHEYGGKKEGSIVVDGKDVAEYTTLSDLAQNVGVVFDDPEAQMIFTTVEEEILSALEHRGLSAADIEERLAGIMKTTYLEKLRDRSPHHLSGGQKQRVALAATLALGNDILILDEPTSELDEHATKRIADILSDLKQQGKTILLVEHKYHHFKNLVDTLVIMEAGTITTKGIPEQVLQNERIRAMVLPDFTTIRKAVPHSSANGPIISVQDLRYSYGDVEALSGISLTIRRGDFVAIVGENGSGKTTLVKHFNRLLTPTSGDVIINGKNTKDCSIATLAHDVGLVFQNPDHMFFADTVRDEIAYGVHNLGIEKSDEVIDAALRDAGLSDSGGFYPRWLSRGERQRLAIACVVAMQPGVIVLDEPTTGLDGNEARMVIEMLKHLQEKGHTILIITHNKEIAQHCADRVILMENGKIVSDIGGA</sequence>
<keyword evidence="3" id="KW-0813">Transport</keyword>
<dbReference type="STRING" id="593750.Metfor_1663"/>
<dbReference type="eggNOG" id="arCOG00185">
    <property type="taxonomic scope" value="Archaea"/>
</dbReference>
<dbReference type="PANTHER" id="PTHR43553">
    <property type="entry name" value="HEAVY METAL TRANSPORTER"/>
    <property type="match status" value="1"/>
</dbReference>
<dbReference type="RefSeq" id="WP_015285654.1">
    <property type="nucleotide sequence ID" value="NC_019943.1"/>
</dbReference>
<dbReference type="InterPro" id="IPR050095">
    <property type="entry name" value="ECF_ABC_transporter_ATP-bd"/>
</dbReference>
<dbReference type="SUPFAM" id="SSF52540">
    <property type="entry name" value="P-loop containing nucleoside triphosphate hydrolases"/>
    <property type="match status" value="2"/>
</dbReference>
<gene>
    <name evidence="11" type="ordered locus">Metfor_1663</name>
</gene>
<reference evidence="12" key="1">
    <citation type="submission" date="2011-12" db="EMBL/GenBank/DDBJ databases">
        <title>Complete sequence of Methanoregula formicicum SMSP.</title>
        <authorList>
            <person name="Lucas S."/>
            <person name="Han J."/>
            <person name="Lapidus A."/>
            <person name="Cheng J.-F."/>
            <person name="Goodwin L."/>
            <person name="Pitluck S."/>
            <person name="Peters L."/>
            <person name="Ovchinnikova G."/>
            <person name="Teshima H."/>
            <person name="Detter J.C."/>
            <person name="Han C."/>
            <person name="Tapia R."/>
            <person name="Land M."/>
            <person name="Hauser L."/>
            <person name="Kyrpides N."/>
            <person name="Ivanova N."/>
            <person name="Pagani I."/>
            <person name="Imachi H."/>
            <person name="Tamaki H."/>
            <person name="Sekiguchi Y."/>
            <person name="Kamagata Y."/>
            <person name="Cadillo-Quiroz H."/>
            <person name="Zinder S."/>
            <person name="Liu W.-T."/>
            <person name="Woyke T."/>
        </authorList>
    </citation>
    <scope>NUCLEOTIDE SEQUENCE [LARGE SCALE GENOMIC DNA]</scope>
    <source>
        <strain evidence="12">DSM 22288 / NBRC 105244 / SMSP</strain>
    </source>
</reference>
<dbReference type="InterPro" id="IPR003593">
    <property type="entry name" value="AAA+_ATPase"/>
</dbReference>
<dbReference type="SMART" id="SM00382">
    <property type="entry name" value="AAA"/>
    <property type="match status" value="2"/>
</dbReference>
<evidence type="ECO:0000256" key="9">
    <source>
        <dbReference type="ARBA" id="ARBA00025157"/>
    </source>
</evidence>
<dbReference type="HOGENOM" id="CLU_000604_86_7_2"/>
<keyword evidence="4" id="KW-1003">Cell membrane</keyword>
<evidence type="ECO:0000256" key="3">
    <source>
        <dbReference type="ARBA" id="ARBA00022448"/>
    </source>
</evidence>
<keyword evidence="12" id="KW-1185">Reference proteome</keyword>
<reference evidence="11 12" key="2">
    <citation type="journal article" date="2014" name="Genome Announc.">
        <title>Complete Genome Sequence of Methanoregula formicica SMSPT, a Mesophilic Hydrogenotrophic Methanogen Isolated from a Methanogenic Upflow Anaerobic Sludge Blanket Reactor.</title>
        <authorList>
            <person name="Yamamoto K."/>
            <person name="Tamaki H."/>
            <person name="Cadillo-Quiroz H."/>
            <person name="Imachi H."/>
            <person name="Kyrpides N."/>
            <person name="Woyke T."/>
            <person name="Goodwin L."/>
            <person name="Zinder S.H."/>
            <person name="Kamagata Y."/>
            <person name="Liu W.T."/>
        </authorList>
    </citation>
    <scope>NUCLEOTIDE SEQUENCE [LARGE SCALE GENOMIC DNA]</scope>
    <source>
        <strain evidence="12">DSM 22288 / NBRC 105244 / SMSP</strain>
    </source>
</reference>
<keyword evidence="8" id="KW-0472">Membrane</keyword>
<evidence type="ECO:0000313" key="11">
    <source>
        <dbReference type="EMBL" id="AGB02691.1"/>
    </source>
</evidence>
<feature type="domain" description="ABC transporter" evidence="10">
    <location>
        <begin position="260"/>
        <end position="475"/>
    </location>
</feature>
<dbReference type="NCBIfam" id="NF010167">
    <property type="entry name" value="PRK13648.1"/>
    <property type="match status" value="2"/>
</dbReference>
<dbReference type="AlphaFoldDB" id="L0HFZ2"/>
<evidence type="ECO:0000256" key="5">
    <source>
        <dbReference type="ARBA" id="ARBA00022741"/>
    </source>
</evidence>
<dbReference type="GO" id="GO:0043190">
    <property type="term" value="C:ATP-binding cassette (ABC) transporter complex"/>
    <property type="evidence" value="ECO:0007669"/>
    <property type="project" value="TreeGrafter"/>
</dbReference>
<dbReference type="GeneID" id="32188772"/>
<evidence type="ECO:0000256" key="8">
    <source>
        <dbReference type="ARBA" id="ARBA00023136"/>
    </source>
</evidence>
<name>L0HFZ2_METFS</name>
<dbReference type="InterPro" id="IPR003439">
    <property type="entry name" value="ABC_transporter-like_ATP-bd"/>
</dbReference>
<dbReference type="CDD" id="cd03225">
    <property type="entry name" value="ABC_cobalt_CbiO_domain1"/>
    <property type="match status" value="2"/>
</dbReference>
<dbReference type="GO" id="GO:0042626">
    <property type="term" value="F:ATPase-coupled transmembrane transporter activity"/>
    <property type="evidence" value="ECO:0007669"/>
    <property type="project" value="TreeGrafter"/>
</dbReference>
<dbReference type="PROSITE" id="PS00211">
    <property type="entry name" value="ABC_TRANSPORTER_1"/>
    <property type="match status" value="1"/>
</dbReference>
<dbReference type="EMBL" id="CP003167">
    <property type="protein sequence ID" value="AGB02691.1"/>
    <property type="molecule type" value="Genomic_DNA"/>
</dbReference>
<accession>L0HFZ2</accession>
<evidence type="ECO:0000313" key="12">
    <source>
        <dbReference type="Proteomes" id="UP000010824"/>
    </source>
</evidence>
<organism evidence="11 12">
    <name type="scientific">Methanoregula formicica (strain DSM 22288 / NBRC 105244 / SMSP)</name>
    <dbReference type="NCBI Taxonomy" id="593750"/>
    <lineage>
        <taxon>Archaea</taxon>
        <taxon>Methanobacteriati</taxon>
        <taxon>Methanobacteriota</taxon>
        <taxon>Stenosarchaea group</taxon>
        <taxon>Methanomicrobia</taxon>
        <taxon>Methanomicrobiales</taxon>
        <taxon>Methanoregulaceae</taxon>
        <taxon>Methanoregula</taxon>
    </lineage>
</organism>
<evidence type="ECO:0000256" key="1">
    <source>
        <dbReference type="ARBA" id="ARBA00004236"/>
    </source>
</evidence>
<feature type="domain" description="ABC transporter" evidence="10">
    <location>
        <begin position="2"/>
        <end position="242"/>
    </location>
</feature>
<dbReference type="InterPro" id="IPR027417">
    <property type="entry name" value="P-loop_NTPase"/>
</dbReference>
<keyword evidence="5" id="KW-0547">Nucleotide-binding</keyword>
<dbReference type="PANTHER" id="PTHR43553:SF21">
    <property type="entry name" value="ABC TRANSPORTER ATP-BINDING PROTEIN MA_1418-RELATED"/>
    <property type="match status" value="1"/>
</dbReference>
<dbReference type="PROSITE" id="PS50893">
    <property type="entry name" value="ABC_TRANSPORTER_2"/>
    <property type="match status" value="2"/>
</dbReference>
<keyword evidence="6" id="KW-0067">ATP-binding</keyword>